<proteinExistence type="inferred from homology"/>
<evidence type="ECO:0000256" key="6">
    <source>
        <dbReference type="RuleBase" id="RU368091"/>
    </source>
</evidence>
<dbReference type="eggNOG" id="COG1164">
    <property type="taxonomic scope" value="Bacteria"/>
</dbReference>
<dbReference type="NCBIfam" id="TIGR00181">
    <property type="entry name" value="pepF"/>
    <property type="match status" value="1"/>
</dbReference>
<dbReference type="GO" id="GO:0004222">
    <property type="term" value="F:metalloendopeptidase activity"/>
    <property type="evidence" value="ECO:0007669"/>
    <property type="project" value="UniProtKB-UniRule"/>
</dbReference>
<evidence type="ECO:0000259" key="8">
    <source>
        <dbReference type="Pfam" id="PF08439"/>
    </source>
</evidence>
<feature type="domain" description="Peptidase M3A/M3B catalytic" evidence="7">
    <location>
        <begin position="208"/>
        <end position="588"/>
    </location>
</feature>
<evidence type="ECO:0000256" key="1">
    <source>
        <dbReference type="ARBA" id="ARBA00022670"/>
    </source>
</evidence>
<keyword evidence="10" id="KW-1185">Reference proteome</keyword>
<evidence type="ECO:0000256" key="3">
    <source>
        <dbReference type="ARBA" id="ARBA00022801"/>
    </source>
</evidence>
<dbReference type="GO" id="GO:0046872">
    <property type="term" value="F:metal ion binding"/>
    <property type="evidence" value="ECO:0007669"/>
    <property type="project" value="UniProtKB-UniRule"/>
</dbReference>
<dbReference type="RefSeq" id="WP_025022559.1">
    <property type="nucleotide sequence ID" value="NZ_AZGD01000081.1"/>
</dbReference>
<dbReference type="InterPro" id="IPR001567">
    <property type="entry name" value="Pept_M3A_M3B_dom"/>
</dbReference>
<dbReference type="InterPro" id="IPR045090">
    <property type="entry name" value="Pept_M3A_M3B"/>
</dbReference>
<dbReference type="CDD" id="cd09608">
    <property type="entry name" value="M3B_PepF"/>
    <property type="match status" value="1"/>
</dbReference>
<dbReference type="GO" id="GO:0006518">
    <property type="term" value="P:peptide metabolic process"/>
    <property type="evidence" value="ECO:0007669"/>
    <property type="project" value="TreeGrafter"/>
</dbReference>
<name>A0A0R1WN55_9LACO</name>
<dbReference type="PATRIC" id="fig|1423755.3.peg.424"/>
<dbReference type="STRING" id="1423755.FC40_GL000382"/>
<gene>
    <name evidence="9" type="ORF">FC40_GL000382</name>
</gene>
<dbReference type="Pfam" id="PF08439">
    <property type="entry name" value="Peptidase_M3_N"/>
    <property type="match status" value="1"/>
</dbReference>
<dbReference type="InterPro" id="IPR042088">
    <property type="entry name" value="OligoPept_F_C"/>
</dbReference>
<dbReference type="Proteomes" id="UP000051054">
    <property type="component" value="Unassembled WGS sequence"/>
</dbReference>
<evidence type="ECO:0000313" key="9">
    <source>
        <dbReference type="EMBL" id="KRM19218.1"/>
    </source>
</evidence>
<dbReference type="Pfam" id="PF01432">
    <property type="entry name" value="Peptidase_M3"/>
    <property type="match status" value="1"/>
</dbReference>
<dbReference type="EC" id="3.4.24.-" evidence="6"/>
<dbReference type="GO" id="GO:0006508">
    <property type="term" value="P:proteolysis"/>
    <property type="evidence" value="ECO:0007669"/>
    <property type="project" value="UniProtKB-KW"/>
</dbReference>
<keyword evidence="3 6" id="KW-0378">Hydrolase</keyword>
<comment type="similarity">
    <text evidence="6">Belongs to the peptidase M3B family.</text>
</comment>
<organism evidence="9 10">
    <name type="scientific">Ligilactobacillus hayakitensis DSM 18933 = JCM 14209</name>
    <dbReference type="NCBI Taxonomy" id="1423755"/>
    <lineage>
        <taxon>Bacteria</taxon>
        <taxon>Bacillati</taxon>
        <taxon>Bacillota</taxon>
        <taxon>Bacilli</taxon>
        <taxon>Lactobacillales</taxon>
        <taxon>Lactobacillaceae</taxon>
        <taxon>Ligilactobacillus</taxon>
    </lineage>
</organism>
<dbReference type="Gene3D" id="1.20.140.70">
    <property type="entry name" value="Oligopeptidase f, N-terminal domain"/>
    <property type="match status" value="1"/>
</dbReference>
<dbReference type="InterPro" id="IPR004438">
    <property type="entry name" value="Peptidase_M3B"/>
</dbReference>
<accession>A0A0R1WN55</accession>
<keyword evidence="2 6" id="KW-0479">Metal-binding</keyword>
<dbReference type="PANTHER" id="PTHR11804:SF84">
    <property type="entry name" value="SACCHAROLYSIN"/>
    <property type="match status" value="1"/>
</dbReference>
<evidence type="ECO:0000256" key="2">
    <source>
        <dbReference type="ARBA" id="ARBA00022723"/>
    </source>
</evidence>
<keyword evidence="4 6" id="KW-0862">Zinc</keyword>
<comment type="cofactor">
    <cofactor evidence="6">
        <name>Zn(2+)</name>
        <dbReference type="ChEBI" id="CHEBI:29105"/>
    </cofactor>
    <text evidence="6">Binds 1 zinc ion.</text>
</comment>
<keyword evidence="5 6" id="KW-0482">Metalloprotease</keyword>
<evidence type="ECO:0000259" key="7">
    <source>
        <dbReference type="Pfam" id="PF01432"/>
    </source>
</evidence>
<keyword evidence="1 6" id="KW-0645">Protease</keyword>
<dbReference type="InterPro" id="IPR013647">
    <property type="entry name" value="OligopepF_N_dom"/>
</dbReference>
<feature type="domain" description="Oligopeptidase F N-terminal" evidence="8">
    <location>
        <begin position="118"/>
        <end position="187"/>
    </location>
</feature>
<dbReference type="OrthoDB" id="9766487at2"/>
<comment type="caution">
    <text evidence="9">The sequence shown here is derived from an EMBL/GenBank/DDBJ whole genome shotgun (WGS) entry which is preliminary data.</text>
</comment>
<sequence>MTQEIKKLPKRSEVDEKLTWDLTKVFADDTVFEQELKNLNAQINEFAQAKGSLSKDAHQFKKVLNQYLDLMRRFEKAYVYASMKNDQDTADTKYQGYQELVSAQATKFEEATSWFEPELMALPEEVLNQYYESEPELNETKHFIDGLLLMKAHTLDAQKEEMLASASEIFQTSENVFEILNNADLKFPIVEDEEGKQIQLSHGTYATLIQSTDRKVRKEAFEKLYETYDQFKHTFATTLLSHVKGHNFNAKIRNFDSARQASLYANHIPESVYDTLLKQVHKHLPLLHRYVALRKKLLHVEELHMYDIYTPITGKAHLTYTYEEAKKEALEALSVLGKDYTKHVQEAFDERWIDVVENQGKRSGAYSSGTYDTAPYMLLNWQDNLENLYTLVHEMGHSMHSWYTTHNQPYQYGDYSIFLAEIASTTNENLLTDYLLKKYPQKEIQQYILNHYLDGVKGTIFRQAQFAEFEQWIHQQNQAGNPLTAKEISEYYQKLNEKYYGPDVISDPQIALEWARIPHFYYNFYVYQYATGFACASALSQAILSGDATKVDGYLDYLKAGSSDYPLEVMKKTGVDMTQDKYLEDAFDVFEKRLDQLEKSFEK</sequence>
<dbReference type="Gene3D" id="1.10.287.830">
    <property type="entry name" value="putative peptidase helix hairpin domain like"/>
    <property type="match status" value="1"/>
</dbReference>
<evidence type="ECO:0000256" key="5">
    <source>
        <dbReference type="ARBA" id="ARBA00023049"/>
    </source>
</evidence>
<protein>
    <recommendedName>
        <fullName evidence="6">Oligopeptidase F</fullName>
        <ecNumber evidence="6">3.4.24.-</ecNumber>
    </recommendedName>
</protein>
<dbReference type="PANTHER" id="PTHR11804">
    <property type="entry name" value="PROTEASE M3 THIMET OLIGOPEPTIDASE-RELATED"/>
    <property type="match status" value="1"/>
</dbReference>
<dbReference type="AlphaFoldDB" id="A0A0R1WN55"/>
<reference evidence="9 10" key="1">
    <citation type="journal article" date="2015" name="Genome Announc.">
        <title>Expanding the biotechnology potential of lactobacilli through comparative genomics of 213 strains and associated genera.</title>
        <authorList>
            <person name="Sun Z."/>
            <person name="Harris H.M."/>
            <person name="McCann A."/>
            <person name="Guo C."/>
            <person name="Argimon S."/>
            <person name="Zhang W."/>
            <person name="Yang X."/>
            <person name="Jeffery I.B."/>
            <person name="Cooney J.C."/>
            <person name="Kagawa T.F."/>
            <person name="Liu W."/>
            <person name="Song Y."/>
            <person name="Salvetti E."/>
            <person name="Wrobel A."/>
            <person name="Rasinkangas P."/>
            <person name="Parkhill J."/>
            <person name="Rea M.C."/>
            <person name="O'Sullivan O."/>
            <person name="Ritari J."/>
            <person name="Douillard F.P."/>
            <person name="Paul Ross R."/>
            <person name="Yang R."/>
            <person name="Briner A.E."/>
            <person name="Felis G.E."/>
            <person name="de Vos W.M."/>
            <person name="Barrangou R."/>
            <person name="Klaenhammer T.R."/>
            <person name="Caufield P.W."/>
            <person name="Cui Y."/>
            <person name="Zhang H."/>
            <person name="O'Toole P.W."/>
        </authorList>
    </citation>
    <scope>NUCLEOTIDE SEQUENCE [LARGE SCALE GENOMIC DNA]</scope>
    <source>
        <strain evidence="9 10">DSM 18933</strain>
    </source>
</reference>
<dbReference type="SUPFAM" id="SSF55486">
    <property type="entry name" value="Metalloproteases ('zincins'), catalytic domain"/>
    <property type="match status" value="1"/>
</dbReference>
<evidence type="ECO:0000256" key="4">
    <source>
        <dbReference type="ARBA" id="ARBA00022833"/>
    </source>
</evidence>
<evidence type="ECO:0000313" key="10">
    <source>
        <dbReference type="Proteomes" id="UP000051054"/>
    </source>
</evidence>
<dbReference type="Gene3D" id="1.10.1370.20">
    <property type="entry name" value="Oligoendopeptidase f, C-terminal domain"/>
    <property type="match status" value="1"/>
</dbReference>
<comment type="function">
    <text evidence="6">Has oligopeptidase activity and degrades a variety of small bioactive peptides.</text>
</comment>
<dbReference type="EMBL" id="AZGD01000081">
    <property type="protein sequence ID" value="KRM19218.1"/>
    <property type="molecule type" value="Genomic_DNA"/>
</dbReference>